<proteinExistence type="inferred from homology"/>
<organism evidence="4 5">
    <name type="scientific">Allohahella marinimesophila</name>
    <dbReference type="NCBI Taxonomy" id="1054972"/>
    <lineage>
        <taxon>Bacteria</taxon>
        <taxon>Pseudomonadati</taxon>
        <taxon>Pseudomonadota</taxon>
        <taxon>Gammaproteobacteria</taxon>
        <taxon>Oceanospirillales</taxon>
        <taxon>Hahellaceae</taxon>
        <taxon>Allohahella</taxon>
    </lineage>
</organism>
<dbReference type="Proteomes" id="UP001501337">
    <property type="component" value="Unassembled WGS sequence"/>
</dbReference>
<dbReference type="Gene3D" id="3.30.9.10">
    <property type="entry name" value="D-Amino Acid Oxidase, subunit A, domain 2"/>
    <property type="match status" value="1"/>
</dbReference>
<dbReference type="EMBL" id="BAABBO010000007">
    <property type="protein sequence ID" value="GAA3959566.1"/>
    <property type="molecule type" value="Genomic_DNA"/>
</dbReference>
<evidence type="ECO:0000256" key="2">
    <source>
        <dbReference type="ARBA" id="ARBA00023002"/>
    </source>
</evidence>
<comment type="similarity">
    <text evidence="1">Belongs to the DadA oxidoreductase family.</text>
</comment>
<evidence type="ECO:0000256" key="1">
    <source>
        <dbReference type="ARBA" id="ARBA00009410"/>
    </source>
</evidence>
<evidence type="ECO:0000313" key="5">
    <source>
        <dbReference type="Proteomes" id="UP001501337"/>
    </source>
</evidence>
<dbReference type="SUPFAM" id="SSF51905">
    <property type="entry name" value="FAD/NAD(P)-binding domain"/>
    <property type="match status" value="1"/>
</dbReference>
<evidence type="ECO:0000313" key="4">
    <source>
        <dbReference type="EMBL" id="GAA3959566.1"/>
    </source>
</evidence>
<dbReference type="PANTHER" id="PTHR13847:SF280">
    <property type="entry name" value="D-AMINO ACID DEHYDROGENASE"/>
    <property type="match status" value="1"/>
</dbReference>
<dbReference type="PANTHER" id="PTHR13847">
    <property type="entry name" value="SARCOSINE DEHYDROGENASE-RELATED"/>
    <property type="match status" value="1"/>
</dbReference>
<name>A0ABP7P5D6_9GAMM</name>
<feature type="domain" description="FAD dependent oxidoreductase" evidence="3">
    <location>
        <begin position="4"/>
        <end position="406"/>
    </location>
</feature>
<keyword evidence="2" id="KW-0560">Oxidoreductase</keyword>
<keyword evidence="5" id="KW-1185">Reference proteome</keyword>
<evidence type="ECO:0000259" key="3">
    <source>
        <dbReference type="Pfam" id="PF01266"/>
    </source>
</evidence>
<dbReference type="InterPro" id="IPR036188">
    <property type="entry name" value="FAD/NAD-bd_sf"/>
</dbReference>
<dbReference type="InterPro" id="IPR006076">
    <property type="entry name" value="FAD-dep_OxRdtase"/>
</dbReference>
<dbReference type="Pfam" id="PF01266">
    <property type="entry name" value="DAO"/>
    <property type="match status" value="1"/>
</dbReference>
<comment type="caution">
    <text evidence="4">The sequence shown here is derived from an EMBL/GenBank/DDBJ whole genome shotgun (WGS) entry which is preliminary data.</text>
</comment>
<dbReference type="RefSeq" id="WP_344805328.1">
    <property type="nucleotide sequence ID" value="NZ_BAABBO010000007.1"/>
</dbReference>
<sequence length="425" mass="47458">MYDSIVLGAGIVGVNTAYWLARKGQKTLVVDRQPGPALETSFANGGQISVSHAEPWANPSAPLKVMQWLLKPDAPLLFRPRMDPHQWQWLVSWLYECLPARSRKNTVDIVKLATFSRDMLQEVRARHDLQYEQKTQGILHFYRDQKEYDSAIPVADLMREYGCNRRVVNKDEVLAIEPTLRHISNDIVGATYTAEDESGNAQLYTTLLAEVAAGMGTEFAYSSEIMRLEKFKDGNGESVRVVIRRQGKEEVLEARNVVVCMGSFSPQLLRPLGINLNIYPAKGYSITVPLENPDEATTTSLTDDQFKLVYSRLGNKLRVAGTAELSGYDQNVVKHRCEAIVNNVRKVFPLAGGYEQAQFWAGLRPTTPSNMPYLGQTRYKNLWLNTGHGTLGWTMGCGSGKVVADLISEGRSDYADFKVDGLSMA</sequence>
<gene>
    <name evidence="4" type="ORF">GCM10022278_17270</name>
</gene>
<dbReference type="SUPFAM" id="SSF54373">
    <property type="entry name" value="FAD-linked reductases, C-terminal domain"/>
    <property type="match status" value="1"/>
</dbReference>
<accession>A0ABP7P5D6</accession>
<protein>
    <submittedName>
        <fullName evidence="4">D-amino acid dehydrogenase</fullName>
    </submittedName>
</protein>
<dbReference type="Gene3D" id="3.50.50.60">
    <property type="entry name" value="FAD/NAD(P)-binding domain"/>
    <property type="match status" value="2"/>
</dbReference>
<reference evidence="5" key="1">
    <citation type="journal article" date="2019" name="Int. J. Syst. Evol. Microbiol.">
        <title>The Global Catalogue of Microorganisms (GCM) 10K type strain sequencing project: providing services to taxonomists for standard genome sequencing and annotation.</title>
        <authorList>
            <consortium name="The Broad Institute Genomics Platform"/>
            <consortium name="The Broad Institute Genome Sequencing Center for Infectious Disease"/>
            <person name="Wu L."/>
            <person name="Ma J."/>
        </authorList>
    </citation>
    <scope>NUCLEOTIDE SEQUENCE [LARGE SCALE GENOMIC DNA]</scope>
    <source>
        <strain evidence="5">JCM 17555</strain>
    </source>
</reference>
<dbReference type="NCBIfam" id="NF001933">
    <property type="entry name" value="PRK00711.1"/>
    <property type="match status" value="1"/>
</dbReference>